<evidence type="ECO:0000313" key="2">
    <source>
        <dbReference type="EMBL" id="PIZ42331.1"/>
    </source>
</evidence>
<proteinExistence type="predicted"/>
<evidence type="ECO:0008006" key="4">
    <source>
        <dbReference type="Google" id="ProtNLM"/>
    </source>
</evidence>
<reference evidence="3" key="1">
    <citation type="submission" date="2017-09" db="EMBL/GenBank/DDBJ databases">
        <title>Depth-based differentiation of microbial function through sediment-hosted aquifers and enrichment of novel symbionts in the deep terrestrial subsurface.</title>
        <authorList>
            <person name="Probst A.J."/>
            <person name="Ladd B."/>
            <person name="Jarett J.K."/>
            <person name="Geller-Mcgrath D.E."/>
            <person name="Sieber C.M.K."/>
            <person name="Emerson J.B."/>
            <person name="Anantharaman K."/>
            <person name="Thomas B.C."/>
            <person name="Malmstrom R."/>
            <person name="Stieglmeier M."/>
            <person name="Klingl A."/>
            <person name="Woyke T."/>
            <person name="Ryan C.M."/>
            <person name="Banfield J.F."/>
        </authorList>
    </citation>
    <scope>NUCLEOTIDE SEQUENCE [LARGE SCALE GENOMIC DNA]</scope>
</reference>
<dbReference type="Pfam" id="PF04977">
    <property type="entry name" value="DivIC"/>
    <property type="match status" value="1"/>
</dbReference>
<dbReference type="InterPro" id="IPR007060">
    <property type="entry name" value="FtsL/DivIC"/>
</dbReference>
<keyword evidence="1" id="KW-0175">Coiled coil</keyword>
<accession>A0A2M7TBB8</accession>
<sequence>MMRFLPTSNSKKIILIVVFILGAFISINLARVVFLNIENENRLSQRRNEVLGLEEEVGDLENQLEYYRSNEFLEKEARDKLQMVKPNETIIVIPEEIQKEIQKEADEANNQTQEQKVDTDNNLEQWVQLFFGENNHQWNFRFDF</sequence>
<evidence type="ECO:0000313" key="3">
    <source>
        <dbReference type="Proteomes" id="UP000230970"/>
    </source>
</evidence>
<organism evidence="2 3">
    <name type="scientific">candidate division WWE3 bacterium CG_4_10_14_0_2_um_filter_42_8</name>
    <dbReference type="NCBI Taxonomy" id="1975074"/>
    <lineage>
        <taxon>Bacteria</taxon>
        <taxon>Katanobacteria</taxon>
    </lineage>
</organism>
<dbReference type="Proteomes" id="UP000230970">
    <property type="component" value="Unassembled WGS sequence"/>
</dbReference>
<feature type="coiled-coil region" evidence="1">
    <location>
        <begin position="43"/>
        <end position="70"/>
    </location>
</feature>
<protein>
    <recommendedName>
        <fullName evidence="4">Septum formation initiator</fullName>
    </recommendedName>
</protein>
<name>A0A2M7TBB8_UNCKA</name>
<gene>
    <name evidence="2" type="ORF">COY34_03005</name>
</gene>
<dbReference type="EMBL" id="PFNJ01000074">
    <property type="protein sequence ID" value="PIZ42331.1"/>
    <property type="molecule type" value="Genomic_DNA"/>
</dbReference>
<evidence type="ECO:0000256" key="1">
    <source>
        <dbReference type="SAM" id="Coils"/>
    </source>
</evidence>
<comment type="caution">
    <text evidence="2">The sequence shown here is derived from an EMBL/GenBank/DDBJ whole genome shotgun (WGS) entry which is preliminary data.</text>
</comment>
<dbReference type="AlphaFoldDB" id="A0A2M7TBB8"/>